<sequence>MVCDDDGRPLIMLLSEGQMSDHRGARLVLDACPKPIASSPTAPGSAKSSSPGVSSPASRPLKAGRNHRYDKPLYRRRHKVENLFVMATFLIRESDVLNITSLP</sequence>
<geneLocation type="plasmid" evidence="3">
    <name>prgalie4872c</name>
</geneLocation>
<keyword evidence="2" id="KW-0614">Plasmid</keyword>
<name>A0A1L5NR09_9HYPH</name>
<evidence type="ECO:0000313" key="2">
    <source>
        <dbReference type="EMBL" id="APO70340.1"/>
    </source>
</evidence>
<evidence type="ECO:0000313" key="3">
    <source>
        <dbReference type="Proteomes" id="UP000184749"/>
    </source>
</evidence>
<feature type="compositionally biased region" description="Low complexity" evidence="1">
    <location>
        <begin position="37"/>
        <end position="58"/>
    </location>
</feature>
<dbReference type="AlphaFoldDB" id="A0A1L5NR09"/>
<protein>
    <submittedName>
        <fullName evidence="2">IS5 family insertion sequence transposase domain-containing protein</fullName>
    </submittedName>
</protein>
<dbReference type="EMBL" id="CP017104">
    <property type="protein sequence ID" value="APO70340.1"/>
    <property type="molecule type" value="Genomic_DNA"/>
</dbReference>
<proteinExistence type="predicted"/>
<dbReference type="Proteomes" id="UP000184749">
    <property type="component" value="Plasmid pRgalIE4872c"/>
</dbReference>
<organism evidence="2 3">
    <name type="scientific">Rhizobium gallicum</name>
    <dbReference type="NCBI Taxonomy" id="56730"/>
    <lineage>
        <taxon>Bacteria</taxon>
        <taxon>Pseudomonadati</taxon>
        <taxon>Pseudomonadota</taxon>
        <taxon>Alphaproteobacteria</taxon>
        <taxon>Hyphomicrobiales</taxon>
        <taxon>Rhizobiaceae</taxon>
        <taxon>Rhizobium/Agrobacterium group</taxon>
        <taxon>Rhizobium</taxon>
    </lineage>
</organism>
<accession>A0A1L5NR09</accession>
<evidence type="ECO:0000256" key="1">
    <source>
        <dbReference type="SAM" id="MobiDB-lite"/>
    </source>
</evidence>
<reference evidence="2 3" key="1">
    <citation type="submission" date="2016-09" db="EMBL/GenBank/DDBJ databases">
        <title>The complete genome sequences of Rhizobium gallicum, symbiovars gallicum and phaseoli, symbionts associated to common bean (Phaseolus vulgaris).</title>
        <authorList>
            <person name="Bustos P."/>
            <person name="Santamaria R.I."/>
            <person name="Perez-Carrascal O.M."/>
            <person name="Juarez S."/>
            <person name="Lozano L."/>
            <person name="Martinez-Flores I."/>
            <person name="Martinez-Romero E."/>
            <person name="Cevallos M."/>
            <person name="Romero D."/>
            <person name="Davila G."/>
            <person name="Gonzalez V."/>
        </authorList>
    </citation>
    <scope>NUCLEOTIDE SEQUENCE [LARGE SCALE GENOMIC DNA]</scope>
    <source>
        <strain evidence="2 3">IE4872</strain>
        <plasmid evidence="3">prgalie4872c</plasmid>
    </source>
</reference>
<feature type="region of interest" description="Disordered" evidence="1">
    <location>
        <begin position="34"/>
        <end position="72"/>
    </location>
</feature>
<gene>
    <name evidence="2" type="ORF">IE4872_PC00314</name>
</gene>